<dbReference type="InterPro" id="IPR001206">
    <property type="entry name" value="Diacylglycerol_kinase_cat_dom"/>
</dbReference>
<keyword evidence="3" id="KW-0812">Transmembrane</keyword>
<dbReference type="InterPro" id="IPR017438">
    <property type="entry name" value="ATP-NAD_kinase_N"/>
</dbReference>
<dbReference type="SUPFAM" id="SSF48317">
    <property type="entry name" value="Acid phosphatase/Vanadium-dependent haloperoxidase"/>
    <property type="match status" value="1"/>
</dbReference>
<name>A0ABV3DSZ4_9ACTN</name>
<keyword evidence="10" id="KW-1185">Reference proteome</keyword>
<dbReference type="InterPro" id="IPR036938">
    <property type="entry name" value="PAP2/HPO_sf"/>
</dbReference>
<dbReference type="InterPro" id="IPR016064">
    <property type="entry name" value="NAD/diacylglycerol_kinase_sf"/>
</dbReference>
<evidence type="ECO:0000256" key="4">
    <source>
        <dbReference type="ARBA" id="ARBA00022801"/>
    </source>
</evidence>
<dbReference type="Pfam" id="PF19279">
    <property type="entry name" value="YegS_C"/>
    <property type="match status" value="1"/>
</dbReference>
<feature type="region of interest" description="Disordered" evidence="7">
    <location>
        <begin position="279"/>
        <end position="344"/>
    </location>
</feature>
<dbReference type="PANTHER" id="PTHR14969:SF62">
    <property type="entry name" value="DECAPRENYLPHOSPHORYL-5-PHOSPHORIBOSE PHOSPHATASE RV3807C-RELATED"/>
    <property type="match status" value="1"/>
</dbReference>
<dbReference type="Gene3D" id="2.60.200.40">
    <property type="match status" value="1"/>
</dbReference>
<evidence type="ECO:0000313" key="10">
    <source>
        <dbReference type="Proteomes" id="UP001551482"/>
    </source>
</evidence>
<feature type="domain" description="DAGKc" evidence="8">
    <location>
        <begin position="346"/>
        <end position="428"/>
    </location>
</feature>
<sequence>MNGPSVAALRRQAASSVGSAVTGVAAGVAGALGVASAAGSAPTVSGTKPGVLGRVHAMDQAAFTWVASHHVPWANRALPSLSRSANRSRLWMVAAGSMALSGGRSGRRAALRGLGSVALASTVTNVVLKNWTRRPRPVLDLVPHVRRLPRQPWTTSFPSGHAASAAAFATGVALESRSLGAAAGVLATGVAFSRVYTGVHYPGDVLAGAALGAGLAAVTLRWWPRRPVVAAFAPQPRVRVPALDGGEGLVVVVNASAGPDGEVAPRLRELLPLATILERAPQPDAEDGGDAANGDGEDDGNGKGEDVASEGGTPQPGPHAAPGTAPGTAPAAAEGADDDAEPDSSDLVALLRQAASEAAVLGIAGGDGSINAAAKVALDFGCPLAVFPAGTLNHFAADLGLQRLEDTARAVRAGEAVLVDVAEIARDRTYDFGPLSGMDPEVFLNTFSLGVYPDLVRAREAMEGRIGKWPAMLVGLVEVLKEARPVKLRVNGRARSVWLLFLGNGAYAPPGFAPAYRPNLHDGLLDVRLVDAAKPAARIRLVAAVLSGTLGRSRVYEASTARAMRLTEIQAGAPLAVDGEVRPGASQLRIAKGRRLVVYRPVGARRA</sequence>
<evidence type="ECO:0000256" key="6">
    <source>
        <dbReference type="ARBA" id="ARBA00023136"/>
    </source>
</evidence>
<keyword evidence="4" id="KW-0378">Hydrolase</keyword>
<proteinExistence type="predicted"/>
<dbReference type="InterPro" id="IPR000326">
    <property type="entry name" value="PAP2/HPO"/>
</dbReference>
<dbReference type="SUPFAM" id="SSF111331">
    <property type="entry name" value="NAD kinase/diacylglycerol kinase-like"/>
    <property type="match status" value="1"/>
</dbReference>
<evidence type="ECO:0000256" key="2">
    <source>
        <dbReference type="ARBA" id="ARBA00022475"/>
    </source>
</evidence>
<dbReference type="Proteomes" id="UP001551482">
    <property type="component" value="Unassembled WGS sequence"/>
</dbReference>
<evidence type="ECO:0000259" key="8">
    <source>
        <dbReference type="PROSITE" id="PS50146"/>
    </source>
</evidence>
<gene>
    <name evidence="9" type="ORF">AB0C36_35885</name>
</gene>
<evidence type="ECO:0000256" key="3">
    <source>
        <dbReference type="ARBA" id="ARBA00022692"/>
    </source>
</evidence>
<dbReference type="Pfam" id="PF01569">
    <property type="entry name" value="PAP2"/>
    <property type="match status" value="1"/>
</dbReference>
<comment type="caution">
    <text evidence="9">The sequence shown here is derived from an EMBL/GenBank/DDBJ whole genome shotgun (WGS) entry which is preliminary data.</text>
</comment>
<comment type="subcellular location">
    <subcellularLocation>
        <location evidence="1">Cell membrane</location>
        <topology evidence="1">Multi-pass membrane protein</topology>
    </subcellularLocation>
</comment>
<dbReference type="PANTHER" id="PTHR14969">
    <property type="entry name" value="SPHINGOSINE-1-PHOSPHATE PHOSPHOHYDROLASE"/>
    <property type="match status" value="1"/>
</dbReference>
<protein>
    <submittedName>
        <fullName evidence="9">Phosphatase PAP2 family protein</fullName>
    </submittedName>
</protein>
<feature type="compositionally biased region" description="Low complexity" evidence="7">
    <location>
        <begin position="318"/>
        <end position="334"/>
    </location>
</feature>
<dbReference type="PROSITE" id="PS50146">
    <property type="entry name" value="DAGK"/>
    <property type="match status" value="1"/>
</dbReference>
<reference evidence="9 10" key="1">
    <citation type="submission" date="2024-06" db="EMBL/GenBank/DDBJ databases">
        <title>The Natural Products Discovery Center: Release of the First 8490 Sequenced Strains for Exploring Actinobacteria Biosynthetic Diversity.</title>
        <authorList>
            <person name="Kalkreuter E."/>
            <person name="Kautsar S.A."/>
            <person name="Yang D."/>
            <person name="Bader C.D."/>
            <person name="Teijaro C.N."/>
            <person name="Fluegel L."/>
            <person name="Davis C.M."/>
            <person name="Simpson J.R."/>
            <person name="Lauterbach L."/>
            <person name="Steele A.D."/>
            <person name="Gui C."/>
            <person name="Meng S."/>
            <person name="Li G."/>
            <person name="Viehrig K."/>
            <person name="Ye F."/>
            <person name="Su P."/>
            <person name="Kiefer A.F."/>
            <person name="Nichols A."/>
            <person name="Cepeda A.J."/>
            <person name="Yan W."/>
            <person name="Fan B."/>
            <person name="Jiang Y."/>
            <person name="Adhikari A."/>
            <person name="Zheng C.-J."/>
            <person name="Schuster L."/>
            <person name="Cowan T.M."/>
            <person name="Smanski M.J."/>
            <person name="Chevrette M.G."/>
            <person name="De Carvalho L.P.S."/>
            <person name="Shen B."/>
        </authorList>
    </citation>
    <scope>NUCLEOTIDE SEQUENCE [LARGE SCALE GENOMIC DNA]</scope>
    <source>
        <strain evidence="9 10">NPDC048946</strain>
    </source>
</reference>
<dbReference type="Gene3D" id="3.40.50.10330">
    <property type="entry name" value="Probable inorganic polyphosphate/atp-NAD kinase, domain 1"/>
    <property type="match status" value="1"/>
</dbReference>
<evidence type="ECO:0000256" key="5">
    <source>
        <dbReference type="ARBA" id="ARBA00022989"/>
    </source>
</evidence>
<dbReference type="InterPro" id="IPR045540">
    <property type="entry name" value="YegS/DAGK_C"/>
</dbReference>
<dbReference type="Pfam" id="PF00781">
    <property type="entry name" value="DAGK_cat"/>
    <property type="match status" value="1"/>
</dbReference>
<evidence type="ECO:0000256" key="7">
    <source>
        <dbReference type="SAM" id="MobiDB-lite"/>
    </source>
</evidence>
<dbReference type="SMART" id="SM00014">
    <property type="entry name" value="acidPPc"/>
    <property type="match status" value="1"/>
</dbReference>
<organism evidence="9 10">
    <name type="scientific">Streptodolium elevatio</name>
    <dbReference type="NCBI Taxonomy" id="3157996"/>
    <lineage>
        <taxon>Bacteria</taxon>
        <taxon>Bacillati</taxon>
        <taxon>Actinomycetota</taxon>
        <taxon>Actinomycetes</taxon>
        <taxon>Kitasatosporales</taxon>
        <taxon>Streptomycetaceae</taxon>
        <taxon>Streptodolium</taxon>
    </lineage>
</organism>
<evidence type="ECO:0000313" key="9">
    <source>
        <dbReference type="EMBL" id="MEU8138869.1"/>
    </source>
</evidence>
<accession>A0ABV3DSZ4</accession>
<keyword evidence="5" id="KW-1133">Transmembrane helix</keyword>
<dbReference type="EMBL" id="JBEZFP010000143">
    <property type="protein sequence ID" value="MEU8138869.1"/>
    <property type="molecule type" value="Genomic_DNA"/>
</dbReference>
<evidence type="ECO:0000256" key="1">
    <source>
        <dbReference type="ARBA" id="ARBA00004651"/>
    </source>
</evidence>
<dbReference type="Gene3D" id="1.20.144.10">
    <property type="entry name" value="Phosphatidic acid phosphatase type 2/haloperoxidase"/>
    <property type="match status" value="1"/>
</dbReference>
<feature type="compositionally biased region" description="Acidic residues" evidence="7">
    <location>
        <begin position="284"/>
        <end position="299"/>
    </location>
</feature>
<feature type="compositionally biased region" description="Acidic residues" evidence="7">
    <location>
        <begin position="335"/>
        <end position="344"/>
    </location>
</feature>
<keyword evidence="6" id="KW-0472">Membrane</keyword>
<dbReference type="RefSeq" id="WP_358362610.1">
    <property type="nucleotide sequence ID" value="NZ_JBEZFP010000143.1"/>
</dbReference>
<keyword evidence="2" id="KW-1003">Cell membrane</keyword>